<evidence type="ECO:0000313" key="2">
    <source>
        <dbReference type="EMBL" id="QHU26958.1"/>
    </source>
</evidence>
<evidence type="ECO:0008006" key="3">
    <source>
        <dbReference type="Google" id="ProtNLM"/>
    </source>
</evidence>
<dbReference type="Gene3D" id="3.30.40.10">
    <property type="entry name" value="Zinc/RING finger domain, C3HC4 (zinc finger)"/>
    <property type="match status" value="1"/>
</dbReference>
<keyword evidence="1" id="KW-0472">Membrane</keyword>
<feature type="transmembrane region" description="Helical" evidence="1">
    <location>
        <begin position="113"/>
        <end position="135"/>
    </location>
</feature>
<name>A0A6C0LBA7_9ZZZZ</name>
<proteinExistence type="predicted"/>
<dbReference type="SUPFAM" id="SSF57850">
    <property type="entry name" value="RING/U-box"/>
    <property type="match status" value="1"/>
</dbReference>
<organism evidence="2">
    <name type="scientific">viral metagenome</name>
    <dbReference type="NCBI Taxonomy" id="1070528"/>
    <lineage>
        <taxon>unclassified sequences</taxon>
        <taxon>metagenomes</taxon>
        <taxon>organismal metagenomes</taxon>
    </lineage>
</organism>
<sequence length="179" mass="21026">MFFNNILSYDMLDGMEENIVRSENNISSNEDAIECCICLEKYLGDGITKATIVNNVIKNNNGIIKKCNCLYVVHNECFYNWFKNNQSCVICREKMDKIIIIHDNQRINVSRYFIVRVTVKLINGILIANYTIYIIKTVYRTLATILIYSVFLFYLVNLIKRHYERMSNGNIDIDYETIE</sequence>
<reference evidence="2" key="1">
    <citation type="journal article" date="2020" name="Nature">
        <title>Giant virus diversity and host interactions through global metagenomics.</title>
        <authorList>
            <person name="Schulz F."/>
            <person name="Roux S."/>
            <person name="Paez-Espino D."/>
            <person name="Jungbluth S."/>
            <person name="Walsh D.A."/>
            <person name="Denef V.J."/>
            <person name="McMahon K.D."/>
            <person name="Konstantinidis K.T."/>
            <person name="Eloe-Fadrosh E.A."/>
            <person name="Kyrpides N.C."/>
            <person name="Woyke T."/>
        </authorList>
    </citation>
    <scope>NUCLEOTIDE SEQUENCE</scope>
    <source>
        <strain evidence="2">GVMAG-M-3300027759-42</strain>
    </source>
</reference>
<protein>
    <recommendedName>
        <fullName evidence="3">RING-type domain-containing protein</fullName>
    </recommendedName>
</protein>
<keyword evidence="1" id="KW-1133">Transmembrane helix</keyword>
<dbReference type="EMBL" id="MN740446">
    <property type="protein sequence ID" value="QHU26958.1"/>
    <property type="molecule type" value="Genomic_DNA"/>
</dbReference>
<feature type="transmembrane region" description="Helical" evidence="1">
    <location>
        <begin position="141"/>
        <end position="159"/>
    </location>
</feature>
<dbReference type="InterPro" id="IPR013083">
    <property type="entry name" value="Znf_RING/FYVE/PHD"/>
</dbReference>
<evidence type="ECO:0000256" key="1">
    <source>
        <dbReference type="SAM" id="Phobius"/>
    </source>
</evidence>
<keyword evidence="1" id="KW-0812">Transmembrane</keyword>
<dbReference type="AlphaFoldDB" id="A0A6C0LBA7"/>
<accession>A0A6C0LBA7</accession>